<comment type="caution">
    <text evidence="8">The sequence shown here is derived from an EMBL/GenBank/DDBJ whole genome shotgun (WGS) entry which is preliminary data.</text>
</comment>
<feature type="compositionally biased region" description="Basic and acidic residues" evidence="6">
    <location>
        <begin position="336"/>
        <end position="351"/>
    </location>
</feature>
<dbReference type="EMBL" id="JALJOR010000011">
    <property type="protein sequence ID" value="KAK9809166.1"/>
    <property type="molecule type" value="Genomic_DNA"/>
</dbReference>
<comment type="subcellular location">
    <subcellularLocation>
        <location evidence="1">Nucleus</location>
    </subcellularLocation>
</comment>
<keyword evidence="5" id="KW-0539">Nucleus</keyword>
<keyword evidence="9" id="KW-1185">Reference proteome</keyword>
<feature type="region of interest" description="Disordered" evidence="6">
    <location>
        <begin position="209"/>
        <end position="235"/>
    </location>
</feature>
<evidence type="ECO:0000256" key="5">
    <source>
        <dbReference type="ARBA" id="ARBA00023242"/>
    </source>
</evidence>
<dbReference type="InterPro" id="IPR004827">
    <property type="entry name" value="bZIP"/>
</dbReference>
<dbReference type="GO" id="GO:0045893">
    <property type="term" value="P:positive regulation of DNA-templated transcription"/>
    <property type="evidence" value="ECO:0007669"/>
    <property type="project" value="InterPro"/>
</dbReference>
<dbReference type="Pfam" id="PF00170">
    <property type="entry name" value="bZIP_1"/>
    <property type="match status" value="1"/>
</dbReference>
<dbReference type="CDD" id="cd14707">
    <property type="entry name" value="bZIP_plant_BZIP46"/>
    <property type="match status" value="1"/>
</dbReference>
<feature type="domain" description="BZIP" evidence="7">
    <location>
        <begin position="327"/>
        <end position="373"/>
    </location>
</feature>
<name>A0AAW1PIC1_9CHLO</name>
<feature type="compositionally biased region" description="Low complexity" evidence="6">
    <location>
        <begin position="211"/>
        <end position="227"/>
    </location>
</feature>
<keyword evidence="3" id="KW-0238">DNA-binding</keyword>
<dbReference type="PROSITE" id="PS00036">
    <property type="entry name" value="BZIP_BASIC"/>
    <property type="match status" value="1"/>
</dbReference>
<dbReference type="AlphaFoldDB" id="A0AAW1PIC1"/>
<keyword evidence="4" id="KW-0804">Transcription</keyword>
<evidence type="ECO:0000313" key="9">
    <source>
        <dbReference type="Proteomes" id="UP001489004"/>
    </source>
</evidence>
<dbReference type="GO" id="GO:0005634">
    <property type="term" value="C:nucleus"/>
    <property type="evidence" value="ECO:0007669"/>
    <property type="project" value="UniProtKB-SubCell"/>
</dbReference>
<feature type="region of interest" description="Disordered" evidence="6">
    <location>
        <begin position="275"/>
        <end position="352"/>
    </location>
</feature>
<feature type="region of interest" description="Disordered" evidence="6">
    <location>
        <begin position="378"/>
        <end position="401"/>
    </location>
</feature>
<evidence type="ECO:0000256" key="6">
    <source>
        <dbReference type="SAM" id="MobiDB-lite"/>
    </source>
</evidence>
<keyword evidence="2" id="KW-0805">Transcription regulation</keyword>
<dbReference type="PANTHER" id="PTHR22952:SF175">
    <property type="entry name" value="PROTEIN ABSCISIC ACID-INSENSITIVE 5"/>
    <property type="match status" value="1"/>
</dbReference>
<feature type="compositionally biased region" description="Basic and acidic residues" evidence="6">
    <location>
        <begin position="313"/>
        <end position="328"/>
    </location>
</feature>
<dbReference type="GO" id="GO:0003700">
    <property type="term" value="F:DNA-binding transcription factor activity"/>
    <property type="evidence" value="ECO:0007669"/>
    <property type="project" value="InterPro"/>
</dbReference>
<dbReference type="GO" id="GO:0003677">
    <property type="term" value="F:DNA binding"/>
    <property type="evidence" value="ECO:0007669"/>
    <property type="project" value="UniProtKB-KW"/>
</dbReference>
<evidence type="ECO:0000256" key="2">
    <source>
        <dbReference type="ARBA" id="ARBA00023015"/>
    </source>
</evidence>
<dbReference type="SMART" id="SM00338">
    <property type="entry name" value="BRLZ"/>
    <property type="match status" value="1"/>
</dbReference>
<evidence type="ECO:0000256" key="4">
    <source>
        <dbReference type="ARBA" id="ARBA00023163"/>
    </source>
</evidence>
<dbReference type="PROSITE" id="PS50217">
    <property type="entry name" value="BZIP"/>
    <property type="match status" value="1"/>
</dbReference>
<evidence type="ECO:0000259" key="7">
    <source>
        <dbReference type="PROSITE" id="PS50217"/>
    </source>
</evidence>
<accession>A0AAW1PIC1</accession>
<dbReference type="FunFam" id="1.20.5.170:FF:000020">
    <property type="entry name" value="BZIP transcription factor"/>
    <property type="match status" value="1"/>
</dbReference>
<gene>
    <name evidence="8" type="ORF">WJX72_010550</name>
</gene>
<dbReference type="SUPFAM" id="SSF57959">
    <property type="entry name" value="Leucine zipper domain"/>
    <property type="match status" value="1"/>
</dbReference>
<organism evidence="8 9">
    <name type="scientific">[Myrmecia] bisecta</name>
    <dbReference type="NCBI Taxonomy" id="41462"/>
    <lineage>
        <taxon>Eukaryota</taxon>
        <taxon>Viridiplantae</taxon>
        <taxon>Chlorophyta</taxon>
        <taxon>core chlorophytes</taxon>
        <taxon>Trebouxiophyceae</taxon>
        <taxon>Trebouxiales</taxon>
        <taxon>Trebouxiaceae</taxon>
        <taxon>Myrmecia</taxon>
    </lineage>
</organism>
<protein>
    <recommendedName>
        <fullName evidence="7">BZIP domain-containing protein</fullName>
    </recommendedName>
</protein>
<sequence length="401" mass="43005">MGTLNRQTTLSKQTSAVFNMTLDELQQGSGKPFGSMNMDEFLQTVWDRDQSSNVASEASFPADMFKQALPMDLTSLPADYSGKTVDEVWRAIQERNASDPNIVNQAMTVGNFLESVGLPSTPRMDSASMAAALTAMPVTDGQAHVTLRSELPHPPQLQIHVQANSHPIIGPPPLQVPLVSLAQPAMLAGPRSIQQLVLVSNGLTSTSAPMSVPLSAPSTSSPALPSSMAVPSTSAPALYPQDASASMSMASAGSEPLSASSGPLPNAANLTAAALARAARQRKRKELKEEVTSAGTPGGSGADSRAQGRSRKRKEDDVPLDPNDEKITRAQKRMVKNRESAARSRMRKQEYTQELEQQVEELRQQNQELLQKVMEACPRPADPHAGAIDGQPLRRTRTMPL</sequence>
<proteinExistence type="predicted"/>
<reference evidence="8 9" key="1">
    <citation type="journal article" date="2024" name="Nat. Commun.">
        <title>Phylogenomics reveals the evolutionary origins of lichenization in chlorophyte algae.</title>
        <authorList>
            <person name="Puginier C."/>
            <person name="Libourel C."/>
            <person name="Otte J."/>
            <person name="Skaloud P."/>
            <person name="Haon M."/>
            <person name="Grisel S."/>
            <person name="Petersen M."/>
            <person name="Berrin J.G."/>
            <person name="Delaux P.M."/>
            <person name="Dal Grande F."/>
            <person name="Keller J."/>
        </authorList>
    </citation>
    <scope>NUCLEOTIDE SEQUENCE [LARGE SCALE GENOMIC DNA]</scope>
    <source>
        <strain evidence="8 9">SAG 2043</strain>
    </source>
</reference>
<evidence type="ECO:0000256" key="3">
    <source>
        <dbReference type="ARBA" id="ARBA00023125"/>
    </source>
</evidence>
<dbReference type="Proteomes" id="UP001489004">
    <property type="component" value="Unassembled WGS sequence"/>
</dbReference>
<dbReference type="InterPro" id="IPR043452">
    <property type="entry name" value="BZIP46-like"/>
</dbReference>
<dbReference type="PANTHER" id="PTHR22952">
    <property type="entry name" value="CAMP-RESPONSE ELEMENT BINDING PROTEIN-RELATED"/>
    <property type="match status" value="1"/>
</dbReference>
<evidence type="ECO:0000313" key="8">
    <source>
        <dbReference type="EMBL" id="KAK9809166.1"/>
    </source>
</evidence>
<dbReference type="Gene3D" id="1.20.5.170">
    <property type="match status" value="1"/>
</dbReference>
<dbReference type="InterPro" id="IPR046347">
    <property type="entry name" value="bZIP_sf"/>
</dbReference>
<evidence type="ECO:0000256" key="1">
    <source>
        <dbReference type="ARBA" id="ARBA00004123"/>
    </source>
</evidence>